<evidence type="ECO:0000256" key="2">
    <source>
        <dbReference type="SAM" id="Coils"/>
    </source>
</evidence>
<dbReference type="Pfam" id="PF00261">
    <property type="entry name" value="Tropomyosin"/>
    <property type="match status" value="1"/>
</dbReference>
<name>W6MIP4_9ASCO</name>
<evidence type="ECO:0008006" key="5">
    <source>
        <dbReference type="Google" id="ProtNLM"/>
    </source>
</evidence>
<dbReference type="HOGENOM" id="CLU_104738_2_0_1"/>
<keyword evidence="4" id="KW-1185">Reference proteome</keyword>
<feature type="coiled-coil region" evidence="2">
    <location>
        <begin position="38"/>
        <end position="194"/>
    </location>
</feature>
<dbReference type="Gene3D" id="1.10.287.1490">
    <property type="match status" value="1"/>
</dbReference>
<proteinExistence type="predicted"/>
<gene>
    <name evidence="3" type="ORF">KUCA_T00001977001</name>
</gene>
<dbReference type="SUPFAM" id="SSF57997">
    <property type="entry name" value="Tropomyosin"/>
    <property type="match status" value="1"/>
</dbReference>
<protein>
    <recommendedName>
        <fullName evidence="5">Tropomyosin</fullName>
    </recommendedName>
</protein>
<dbReference type="PANTHER" id="PTHR19269">
    <property type="entry name" value="TROPOMYOSIN"/>
    <property type="match status" value="1"/>
</dbReference>
<reference evidence="3" key="1">
    <citation type="submission" date="2013-12" db="EMBL/GenBank/DDBJ databases">
        <authorList>
            <person name="Genoscope - CEA"/>
        </authorList>
    </citation>
    <scope>NUCLEOTIDE SEQUENCE</scope>
    <source>
        <strain evidence="3">CBS 1993</strain>
    </source>
</reference>
<dbReference type="AlphaFoldDB" id="W6MIP4"/>
<dbReference type="EMBL" id="HG793126">
    <property type="protein sequence ID" value="CDK26006.1"/>
    <property type="molecule type" value="Genomic_DNA"/>
</dbReference>
<evidence type="ECO:0000256" key="1">
    <source>
        <dbReference type="ARBA" id="ARBA00023054"/>
    </source>
</evidence>
<accession>W6MIP4</accession>
<dbReference type="STRING" id="1382522.W6MIP4"/>
<dbReference type="RefSeq" id="XP_022458016.1">
    <property type="nucleotide sequence ID" value="XM_022604212.1"/>
</dbReference>
<dbReference type="GeneID" id="34519404"/>
<keyword evidence="1 2" id="KW-0175">Coiled coil</keyword>
<organism evidence="3 4">
    <name type="scientific">Kuraishia capsulata CBS 1993</name>
    <dbReference type="NCBI Taxonomy" id="1382522"/>
    <lineage>
        <taxon>Eukaryota</taxon>
        <taxon>Fungi</taxon>
        <taxon>Dikarya</taxon>
        <taxon>Ascomycota</taxon>
        <taxon>Saccharomycotina</taxon>
        <taxon>Pichiomycetes</taxon>
        <taxon>Pichiales</taxon>
        <taxon>Pichiaceae</taxon>
        <taxon>Kuraishia</taxon>
    </lineage>
</organism>
<reference evidence="3" key="2">
    <citation type="submission" date="2014-02" db="EMBL/GenBank/DDBJ databases">
        <title>Complete DNA sequence of /Kuraishia capsulata/ illustrates novel genomic features among budding yeasts (/Saccharomycotina/).</title>
        <authorList>
            <person name="Morales L."/>
            <person name="Noel B."/>
            <person name="Porcel B."/>
            <person name="Marcet-Houben M."/>
            <person name="Hullo M-F."/>
            <person name="Sacerdot C."/>
            <person name="Tekaia F."/>
            <person name="Leh-Louis V."/>
            <person name="Despons L."/>
            <person name="Khanna V."/>
            <person name="Aury J-M."/>
            <person name="Barbe V."/>
            <person name="Couloux A."/>
            <person name="Labadie K."/>
            <person name="Pelletier E."/>
            <person name="Souciet J-L."/>
            <person name="Boekhout T."/>
            <person name="Gabaldon T."/>
            <person name="Wincker P."/>
            <person name="Dujon B."/>
        </authorList>
    </citation>
    <scope>NUCLEOTIDE SEQUENCE</scope>
    <source>
        <strain evidence="3">CBS 1993</strain>
    </source>
</reference>
<dbReference type="OrthoDB" id="128924at2759"/>
<dbReference type="Proteomes" id="UP000019384">
    <property type="component" value="Unassembled WGS sequence"/>
</dbReference>
<dbReference type="InterPro" id="IPR000533">
    <property type="entry name" value="Tropomyosin"/>
</dbReference>
<evidence type="ECO:0000313" key="3">
    <source>
        <dbReference type="EMBL" id="CDK26006.1"/>
    </source>
</evidence>
<sequence length="198" mass="22745">MTAEQPVTRRNLRKRGPCLTRRISKSFDDGIFVLFTGINRNSQKISKLKLDAEEWQNKHDDAADKIKKLEQEQLEKDNQIQALTRKNEVLEENLEKLEAEVSSHKATAEEATNLKTSNDNYTRKHQALEEELEASDRELKETTAKLRETDVKAETLEKKVTSLEAEKEDLETKLEDLTAKYNAAKAELEEISAQLEAF</sequence>
<evidence type="ECO:0000313" key="4">
    <source>
        <dbReference type="Proteomes" id="UP000019384"/>
    </source>
</evidence>